<name>A0A0N5AFW5_9BILA</name>
<feature type="compositionally biased region" description="Low complexity" evidence="1">
    <location>
        <begin position="30"/>
        <end position="50"/>
    </location>
</feature>
<reference evidence="3" key="1">
    <citation type="submission" date="2016-04" db="UniProtKB">
        <authorList>
            <consortium name="WormBaseParasite"/>
        </authorList>
    </citation>
    <scope>IDENTIFICATION</scope>
</reference>
<dbReference type="WBParaSite" id="SMUV_0000318701-mRNA-1">
    <property type="protein sequence ID" value="SMUV_0000318701-mRNA-1"/>
    <property type="gene ID" value="SMUV_0000318701"/>
</dbReference>
<accession>A0A0N5AFW5</accession>
<keyword evidence="2" id="KW-1185">Reference proteome</keyword>
<dbReference type="AlphaFoldDB" id="A0A0N5AFW5"/>
<feature type="region of interest" description="Disordered" evidence="1">
    <location>
        <begin position="21"/>
        <end position="50"/>
    </location>
</feature>
<evidence type="ECO:0000313" key="3">
    <source>
        <dbReference type="WBParaSite" id="SMUV_0000318701-mRNA-1"/>
    </source>
</evidence>
<evidence type="ECO:0000256" key="1">
    <source>
        <dbReference type="SAM" id="MobiDB-lite"/>
    </source>
</evidence>
<sequence>MDGWMNGWMRKKALNCSTKERWVGEKRRSSANSNNNDAAARARAASAPTAPTAPYASAAASAGGFHFNAFQITAKKKRKFNLSFCPFSLLFLFGL</sequence>
<organism evidence="2 3">
    <name type="scientific">Syphacia muris</name>
    <dbReference type="NCBI Taxonomy" id="451379"/>
    <lineage>
        <taxon>Eukaryota</taxon>
        <taxon>Metazoa</taxon>
        <taxon>Ecdysozoa</taxon>
        <taxon>Nematoda</taxon>
        <taxon>Chromadorea</taxon>
        <taxon>Rhabditida</taxon>
        <taxon>Spirurina</taxon>
        <taxon>Oxyuridomorpha</taxon>
        <taxon>Oxyuroidea</taxon>
        <taxon>Oxyuridae</taxon>
        <taxon>Syphacia</taxon>
    </lineage>
</organism>
<dbReference type="Proteomes" id="UP000046393">
    <property type="component" value="Unplaced"/>
</dbReference>
<evidence type="ECO:0000313" key="2">
    <source>
        <dbReference type="Proteomes" id="UP000046393"/>
    </source>
</evidence>
<proteinExistence type="predicted"/>
<protein>
    <submittedName>
        <fullName evidence="3">Uncharacterized protein</fullName>
    </submittedName>
</protein>